<dbReference type="eggNOG" id="COG3063">
    <property type="taxonomic scope" value="Bacteria"/>
</dbReference>
<dbReference type="PATRIC" id="fig|932677.3.peg.2495"/>
<dbReference type="PROSITE" id="PS50005">
    <property type="entry name" value="TPR"/>
    <property type="match status" value="1"/>
</dbReference>
<gene>
    <name evidence="2" type="ordered locus">PAJ_2147</name>
</gene>
<dbReference type="InterPro" id="IPR011990">
    <property type="entry name" value="TPR-like_helical_dom_sf"/>
</dbReference>
<dbReference type="InterPro" id="IPR019734">
    <property type="entry name" value="TPR_rpt"/>
</dbReference>
<dbReference type="PROSITE" id="PS51257">
    <property type="entry name" value="PROKAR_LIPOPROTEIN"/>
    <property type="match status" value="1"/>
</dbReference>
<dbReference type="AlphaFoldDB" id="A0A0H3L2Z3"/>
<evidence type="ECO:0000256" key="1">
    <source>
        <dbReference type="PROSITE-ProRule" id="PRU00339"/>
    </source>
</evidence>
<protein>
    <submittedName>
        <fullName evidence="2">Fimbrial biogenesis protein</fullName>
    </submittedName>
</protein>
<reference evidence="3" key="1">
    <citation type="journal article" date="2012" name="Appl. Microbiol. Biotechnol.">
        <title>The complete genome sequence of Pantoea ananatis AJ13355, an organism with great biotechnological potential.</title>
        <authorList>
            <person name="Hara Y."/>
            <person name="Kadotani N."/>
            <person name="Izui H."/>
            <person name="Katashkina J.I."/>
            <person name="Kuvaeva T.M."/>
            <person name="Andreeva I.G."/>
            <person name="Golubeva L.I."/>
            <person name="Malko D.B."/>
            <person name="Makeev V.J."/>
            <person name="Mashko S.V."/>
            <person name="Kozlov Y.I."/>
        </authorList>
    </citation>
    <scope>NUCLEOTIDE SEQUENCE [LARGE SCALE GENOMIC DNA]</scope>
    <source>
        <strain evidence="3">AJ13355</strain>
    </source>
</reference>
<keyword evidence="1" id="KW-0802">TPR repeat</keyword>
<accession>A0A0H3L2Z3</accession>
<organism evidence="2 3">
    <name type="scientific">Pantoea ananatis (strain AJ13355)</name>
    <dbReference type="NCBI Taxonomy" id="932677"/>
    <lineage>
        <taxon>Bacteria</taxon>
        <taxon>Pseudomonadati</taxon>
        <taxon>Pseudomonadota</taxon>
        <taxon>Gammaproteobacteria</taxon>
        <taxon>Enterobacterales</taxon>
        <taxon>Erwiniaceae</taxon>
        <taxon>Pantoea</taxon>
    </lineage>
</organism>
<dbReference type="HOGENOM" id="CLU_003728_7_2_6"/>
<evidence type="ECO:0000313" key="2">
    <source>
        <dbReference type="EMBL" id="BAK12227.1"/>
    </source>
</evidence>
<dbReference type="InterPro" id="IPR013360">
    <property type="entry name" value="Pilus_4_PilW"/>
</dbReference>
<dbReference type="KEGG" id="paj:PAJ_2147"/>
<dbReference type="EMBL" id="AP012032">
    <property type="protein sequence ID" value="BAK12227.1"/>
    <property type="molecule type" value="Genomic_DNA"/>
</dbReference>
<proteinExistence type="predicted"/>
<dbReference type="RefSeq" id="WP_014594316.1">
    <property type="nucleotide sequence ID" value="NC_017531.2"/>
</dbReference>
<evidence type="ECO:0000313" key="3">
    <source>
        <dbReference type="Proteomes" id="UP000006690"/>
    </source>
</evidence>
<name>A0A0H3L2Z3_PANAA</name>
<sequence>MGKGMCTALLAVFVVSGCVRSPTQSGAAELRLQLGMHYLAVEDYPAARRNLLRAQAAAPQDYRVPLALARLAQRQGHTAAAHYHFQHAQRIAPHNGYIPNNYGAFLCALGQYDEAHQQFIRAKGAQEGDARIDAYELSGYCYLRAGNREAARAALSYALDADQSKGASLLAEAESAVENDQWANVSLLLELYQPLPETARSLALHIRFAAQQGNAADVSRYGDQLARRFPQSIQYQRYLANEY</sequence>
<dbReference type="SUPFAM" id="SSF48452">
    <property type="entry name" value="TPR-like"/>
    <property type="match status" value="1"/>
</dbReference>
<dbReference type="NCBIfam" id="TIGR02521">
    <property type="entry name" value="type_IV_pilW"/>
    <property type="match status" value="1"/>
</dbReference>
<dbReference type="OrthoDB" id="9814042at2"/>
<dbReference type="Proteomes" id="UP000006690">
    <property type="component" value="Chromosome"/>
</dbReference>
<dbReference type="Gene3D" id="1.25.40.10">
    <property type="entry name" value="Tetratricopeptide repeat domain"/>
    <property type="match status" value="1"/>
</dbReference>
<feature type="repeat" description="TPR" evidence="1">
    <location>
        <begin position="28"/>
        <end position="61"/>
    </location>
</feature>